<feature type="non-terminal residue" evidence="1">
    <location>
        <position position="190"/>
    </location>
</feature>
<gene>
    <name evidence="1" type="ORF">S03H2_24590</name>
</gene>
<sequence>EIPLPQAKAIRLMNAAENTIKNHTARRKRRQITRLASISVDSSLVIKLYEKEGRELETAINDLLQEPFLALTCRHVTKQNEGEPDHLIYDSNENIFAVQTTARERKNISFRKATSVIGQSSKYNPVGYIIFGRPDFQNLAIEDSVSQTKAGFNYKLIPIHVLAEMYVLFKEGALGSGDVGNILTNWTGYI</sequence>
<feature type="non-terminal residue" evidence="1">
    <location>
        <position position="1"/>
    </location>
</feature>
<protein>
    <recommendedName>
        <fullName evidence="2">Restriction endonuclease type IV Mrr domain-containing protein</fullName>
    </recommendedName>
</protein>
<name>X1GE45_9ZZZZ</name>
<proteinExistence type="predicted"/>
<evidence type="ECO:0008006" key="2">
    <source>
        <dbReference type="Google" id="ProtNLM"/>
    </source>
</evidence>
<dbReference type="EMBL" id="BARU01013702">
    <property type="protein sequence ID" value="GAH39889.1"/>
    <property type="molecule type" value="Genomic_DNA"/>
</dbReference>
<evidence type="ECO:0000313" key="1">
    <source>
        <dbReference type="EMBL" id="GAH39889.1"/>
    </source>
</evidence>
<dbReference type="AlphaFoldDB" id="X1GE45"/>
<organism evidence="1">
    <name type="scientific">marine sediment metagenome</name>
    <dbReference type="NCBI Taxonomy" id="412755"/>
    <lineage>
        <taxon>unclassified sequences</taxon>
        <taxon>metagenomes</taxon>
        <taxon>ecological metagenomes</taxon>
    </lineage>
</organism>
<reference evidence="1" key="1">
    <citation type="journal article" date="2014" name="Front. Microbiol.">
        <title>High frequency of phylogenetically diverse reductive dehalogenase-homologous genes in deep subseafloor sedimentary metagenomes.</title>
        <authorList>
            <person name="Kawai M."/>
            <person name="Futagami T."/>
            <person name="Toyoda A."/>
            <person name="Takaki Y."/>
            <person name="Nishi S."/>
            <person name="Hori S."/>
            <person name="Arai W."/>
            <person name="Tsubouchi T."/>
            <person name="Morono Y."/>
            <person name="Uchiyama I."/>
            <person name="Ito T."/>
            <person name="Fujiyama A."/>
            <person name="Inagaki F."/>
            <person name="Takami H."/>
        </authorList>
    </citation>
    <scope>NUCLEOTIDE SEQUENCE</scope>
    <source>
        <strain evidence="1">Expedition CK06-06</strain>
    </source>
</reference>
<accession>X1GE45</accession>
<comment type="caution">
    <text evidence="1">The sequence shown here is derived from an EMBL/GenBank/DDBJ whole genome shotgun (WGS) entry which is preliminary data.</text>
</comment>